<evidence type="ECO:0000313" key="3">
    <source>
        <dbReference type="Proteomes" id="UP001049518"/>
    </source>
</evidence>
<protein>
    <submittedName>
        <fullName evidence="2">MBL fold metallo-hydrolase</fullName>
    </submittedName>
</protein>
<dbReference type="InterPro" id="IPR001279">
    <property type="entry name" value="Metallo-B-lactamas"/>
</dbReference>
<gene>
    <name evidence="2" type="ORF">AGRA3207_004590</name>
</gene>
<feature type="domain" description="Metallo-beta-lactamase" evidence="1">
    <location>
        <begin position="27"/>
        <end position="215"/>
    </location>
</feature>
<sequence length="260" mass="28534">MSVEDVIESLQLRRLGWAGVEVRLGETTVLIDALQNVEPLEPVLGKPKRPLPSVDVRPGTHALITHLHPDHYDRELLLRLARSGTVGCHTPIADDLVSDGVPAIAQELGRPRQIGGLTVTPVASLDWRGTDADQVAWVVEGSGRRIIHCGDTMWHGNWWQIARDHGPFDIAFVPVNGVIAKFEGYEANVPVTLTPEQAVEAGAMLQATAICAIHYELFNNPPFYVEQHDITDRLRRAAQGRGIELLLTTDGQAVPLTGRR</sequence>
<dbReference type="Pfam" id="PF12706">
    <property type="entry name" value="Lactamase_B_2"/>
    <property type="match status" value="1"/>
</dbReference>
<dbReference type="EMBL" id="CP059572">
    <property type="protein sequence ID" value="QXJ23442.1"/>
    <property type="molecule type" value="Genomic_DNA"/>
</dbReference>
<organism evidence="2 3">
    <name type="scientific">Actinomadura graeca</name>
    <dbReference type="NCBI Taxonomy" id="2750812"/>
    <lineage>
        <taxon>Bacteria</taxon>
        <taxon>Bacillati</taxon>
        <taxon>Actinomycetota</taxon>
        <taxon>Actinomycetes</taxon>
        <taxon>Streptosporangiales</taxon>
        <taxon>Thermomonosporaceae</taxon>
        <taxon>Actinomadura</taxon>
    </lineage>
</organism>
<dbReference type="PANTHER" id="PTHR43546:SF3">
    <property type="entry name" value="UPF0173 METAL-DEPENDENT HYDROLASE MJ1163"/>
    <property type="match status" value="1"/>
</dbReference>
<dbReference type="SUPFAM" id="SSF56281">
    <property type="entry name" value="Metallo-hydrolase/oxidoreductase"/>
    <property type="match status" value="1"/>
</dbReference>
<keyword evidence="3" id="KW-1185">Reference proteome</keyword>
<reference evidence="2" key="1">
    <citation type="submission" date="2020-07" db="EMBL/GenBank/DDBJ databases">
        <authorList>
            <person name="Tarantini F.S."/>
            <person name="Hong K.W."/>
            <person name="Chan K.G."/>
        </authorList>
    </citation>
    <scope>NUCLEOTIDE SEQUENCE</scope>
    <source>
        <strain evidence="2">32-07</strain>
    </source>
</reference>
<dbReference type="Proteomes" id="UP001049518">
    <property type="component" value="Chromosome"/>
</dbReference>
<dbReference type="RefSeq" id="WP_231329131.1">
    <property type="nucleotide sequence ID" value="NZ_CP059572.1"/>
</dbReference>
<accession>A0ABX8R153</accession>
<evidence type="ECO:0000313" key="2">
    <source>
        <dbReference type="EMBL" id="QXJ23442.1"/>
    </source>
</evidence>
<dbReference type="InterPro" id="IPR050114">
    <property type="entry name" value="UPF0173_UPF0282_UlaG_hydrolase"/>
</dbReference>
<dbReference type="InterPro" id="IPR036866">
    <property type="entry name" value="RibonucZ/Hydroxyglut_hydro"/>
</dbReference>
<dbReference type="Gene3D" id="3.60.15.10">
    <property type="entry name" value="Ribonuclease Z/Hydroxyacylglutathione hydrolase-like"/>
    <property type="match status" value="1"/>
</dbReference>
<dbReference type="PANTHER" id="PTHR43546">
    <property type="entry name" value="UPF0173 METAL-DEPENDENT HYDROLASE MJ1163-RELATED"/>
    <property type="match status" value="1"/>
</dbReference>
<proteinExistence type="predicted"/>
<evidence type="ECO:0000259" key="1">
    <source>
        <dbReference type="Pfam" id="PF12706"/>
    </source>
</evidence>
<name>A0ABX8R153_9ACTN</name>